<dbReference type="PANTHER" id="PTHR13947">
    <property type="entry name" value="GNAT FAMILY N-ACETYLTRANSFERASE"/>
    <property type="match status" value="1"/>
</dbReference>
<dbReference type="EMBL" id="JAVRHR010000002">
    <property type="protein sequence ID" value="MDT0607089.1"/>
    <property type="molecule type" value="Genomic_DNA"/>
</dbReference>
<reference evidence="3 4" key="1">
    <citation type="submission" date="2023-09" db="EMBL/GenBank/DDBJ databases">
        <authorList>
            <person name="Rey-Velasco X."/>
        </authorList>
    </citation>
    <scope>NUCLEOTIDE SEQUENCE [LARGE SCALE GENOMIC DNA]</scope>
    <source>
        <strain evidence="3 4">F388</strain>
    </source>
</reference>
<dbReference type="Proteomes" id="UP001255246">
    <property type="component" value="Unassembled WGS sequence"/>
</dbReference>
<evidence type="ECO:0000313" key="3">
    <source>
        <dbReference type="EMBL" id="MDT0607089.1"/>
    </source>
</evidence>
<dbReference type="CDD" id="cd04301">
    <property type="entry name" value="NAT_SF"/>
    <property type="match status" value="1"/>
</dbReference>
<dbReference type="InterPro" id="IPR016181">
    <property type="entry name" value="Acyl_CoA_acyltransferase"/>
</dbReference>
<dbReference type="Pfam" id="PF00583">
    <property type="entry name" value="Acetyltransf_1"/>
    <property type="match status" value="1"/>
</dbReference>
<name>A0ABU3AA72_9FLAO</name>
<comment type="caution">
    <text evidence="3">The sequence shown here is derived from an EMBL/GenBank/DDBJ whole genome shotgun (WGS) entry which is preliminary data.</text>
</comment>
<keyword evidence="4" id="KW-1185">Reference proteome</keyword>
<keyword evidence="1" id="KW-0808">Transferase</keyword>
<gene>
    <name evidence="3" type="ORF">RM706_08615</name>
</gene>
<dbReference type="RefSeq" id="WP_311350651.1">
    <property type="nucleotide sequence ID" value="NZ_JAVRHR010000002.1"/>
</dbReference>
<evidence type="ECO:0000256" key="1">
    <source>
        <dbReference type="ARBA" id="ARBA00022679"/>
    </source>
</evidence>
<organism evidence="3 4">
    <name type="scientific">Croceitalea rosinachiae</name>
    <dbReference type="NCBI Taxonomy" id="3075596"/>
    <lineage>
        <taxon>Bacteria</taxon>
        <taxon>Pseudomonadati</taxon>
        <taxon>Bacteroidota</taxon>
        <taxon>Flavobacteriia</taxon>
        <taxon>Flavobacteriales</taxon>
        <taxon>Flavobacteriaceae</taxon>
        <taxon>Croceitalea</taxon>
    </lineage>
</organism>
<dbReference type="InterPro" id="IPR000182">
    <property type="entry name" value="GNAT_dom"/>
</dbReference>
<dbReference type="SUPFAM" id="SSF55729">
    <property type="entry name" value="Acyl-CoA N-acyltransferases (Nat)"/>
    <property type="match status" value="1"/>
</dbReference>
<feature type="domain" description="N-acetyltransferase" evidence="2">
    <location>
        <begin position="13"/>
        <end position="153"/>
    </location>
</feature>
<evidence type="ECO:0000313" key="4">
    <source>
        <dbReference type="Proteomes" id="UP001255246"/>
    </source>
</evidence>
<sequence length="153" mass="17243">MIEIVAYHDHFKDAFKALNQWWIEKYFKMEKMDYQSLDHPKEYILDKGGHILFALLNKEPVGVCALIPTSLQGYDYELAKMGVSPKAQGKGIGLLLGQAILEKAKSSGAKKIYLESSTVLGPAIFLYKKLGFKEVLGIPSPYSRCNIQMELEL</sequence>
<dbReference type="PANTHER" id="PTHR13947:SF37">
    <property type="entry name" value="LD18367P"/>
    <property type="match status" value="1"/>
</dbReference>
<evidence type="ECO:0000259" key="2">
    <source>
        <dbReference type="PROSITE" id="PS51186"/>
    </source>
</evidence>
<protein>
    <submittedName>
        <fullName evidence="3">GNAT family N-acetyltransferase</fullName>
    </submittedName>
</protein>
<dbReference type="PROSITE" id="PS51186">
    <property type="entry name" value="GNAT"/>
    <property type="match status" value="1"/>
</dbReference>
<dbReference type="InterPro" id="IPR050769">
    <property type="entry name" value="NAT_camello-type"/>
</dbReference>
<proteinExistence type="predicted"/>
<dbReference type="Gene3D" id="3.40.630.30">
    <property type="match status" value="1"/>
</dbReference>
<accession>A0ABU3AA72</accession>